<comment type="caution">
    <text evidence="1">The sequence shown here is derived from an EMBL/GenBank/DDBJ whole genome shotgun (WGS) entry which is preliminary data.</text>
</comment>
<organism evidence="1 2">
    <name type="scientific">Ogataea polymorpha</name>
    <dbReference type="NCBI Taxonomy" id="460523"/>
    <lineage>
        <taxon>Eukaryota</taxon>
        <taxon>Fungi</taxon>
        <taxon>Dikarya</taxon>
        <taxon>Ascomycota</taxon>
        <taxon>Saccharomycotina</taxon>
        <taxon>Pichiomycetes</taxon>
        <taxon>Pichiales</taxon>
        <taxon>Pichiaceae</taxon>
        <taxon>Ogataea</taxon>
    </lineage>
</organism>
<reference evidence="1" key="2">
    <citation type="submission" date="2021-01" db="EMBL/GenBank/DDBJ databases">
        <authorList>
            <person name="Schikora-Tamarit M.A."/>
        </authorList>
    </citation>
    <scope>NUCLEOTIDE SEQUENCE</scope>
    <source>
        <strain evidence="1">NCAIM Y.01608</strain>
    </source>
</reference>
<accession>A0A9P8P458</accession>
<reference evidence="1" key="1">
    <citation type="journal article" date="2021" name="Open Biol.">
        <title>Shared evolutionary footprints suggest mitochondrial oxidative damage underlies multiple complex I losses in fungi.</title>
        <authorList>
            <person name="Schikora-Tamarit M.A."/>
            <person name="Marcet-Houben M."/>
            <person name="Nosek J."/>
            <person name="Gabaldon T."/>
        </authorList>
    </citation>
    <scope>NUCLEOTIDE SEQUENCE</scope>
    <source>
        <strain evidence="1">NCAIM Y.01608</strain>
    </source>
</reference>
<protein>
    <submittedName>
        <fullName evidence="1">Uncharacterized protein</fullName>
    </submittedName>
</protein>
<evidence type="ECO:0000313" key="2">
    <source>
        <dbReference type="Proteomes" id="UP000788993"/>
    </source>
</evidence>
<gene>
    <name evidence="1" type="ORF">OGATHE_003692</name>
</gene>
<proteinExistence type="predicted"/>
<dbReference type="EMBL" id="JAEUBD010001178">
    <property type="protein sequence ID" value="KAH3664877.1"/>
    <property type="molecule type" value="Genomic_DNA"/>
</dbReference>
<name>A0A9P8P458_9ASCO</name>
<evidence type="ECO:0000313" key="1">
    <source>
        <dbReference type="EMBL" id="KAH3664877.1"/>
    </source>
</evidence>
<keyword evidence="2" id="KW-1185">Reference proteome</keyword>
<dbReference type="AlphaFoldDB" id="A0A9P8P458"/>
<dbReference type="Proteomes" id="UP000788993">
    <property type="component" value="Unassembled WGS sequence"/>
</dbReference>
<sequence length="89" mass="10174">MASNTATNPPRRRWKYSFLWLRVFTGPNSPSSAKLESDLLRSNISIVSRYSKPLWLRRNTLKKFVLTFPKKDSGAGLRLRISSETLSSS</sequence>